<dbReference type="Proteomes" id="UP001186974">
    <property type="component" value="Unassembled WGS sequence"/>
</dbReference>
<organism evidence="1 2">
    <name type="scientific">Coniosporium uncinatum</name>
    <dbReference type="NCBI Taxonomy" id="93489"/>
    <lineage>
        <taxon>Eukaryota</taxon>
        <taxon>Fungi</taxon>
        <taxon>Dikarya</taxon>
        <taxon>Ascomycota</taxon>
        <taxon>Pezizomycotina</taxon>
        <taxon>Dothideomycetes</taxon>
        <taxon>Dothideomycetes incertae sedis</taxon>
        <taxon>Coniosporium</taxon>
    </lineage>
</organism>
<keyword evidence="2" id="KW-1185">Reference proteome</keyword>
<sequence length="578" mass="64799">MSRSSSNKSSGSTERDDRPTNVPLQPYMTSATHQDPGATPTSQLRLLPDGTRVLTESDCYERTGYMWSERKKWLVLTVIFAVQTSMNFNASVMGNAVHGITQEFGVGSATVRLGQMVFLVAYAFGCELWAPWSEVYGRFPILQFSLLFVNIFQIPCALAKNNITIIIARMLGGLSSAGGSVTLGMVADLWQPDEQQHAVNFVVLSSVGGSVVGPIVGCFIEHFLDWRWVFWISLIFGVVVQVAHYIFVPETLCHRLITKEARRRRKLGSEEVRSEYEVNPQKITPRELLKTWFRPFYMFLTEPIVLCLSLLSGFSDALIFTFLEGFKPVYSKWGFGTIPMGLAFVPIGISYLIAYFYFFWPIARNKRTMRRNNGELIPEQRLWGLLWTVPLLTIGLFGFAWTSLGPEYGIPWIAPMIFSVLVGIANFAIYMATIDYMVAAYGCYASSATGGNGFARDFLAGMAALFAEPLFKNIHPHPTAMAGTVLACIALVVTIPVYIFYWYGPKIREHCKYAKKIEAERQQKEARRVQNYQVMPRSAQASVFRSTTGRDVEEGGVKMVGNNVEEREIGNGSPRSSQ</sequence>
<proteinExistence type="predicted"/>
<protein>
    <submittedName>
        <fullName evidence="1">Uncharacterized protein</fullName>
    </submittedName>
</protein>
<accession>A0ACC3DRZ7</accession>
<comment type="caution">
    <text evidence="1">The sequence shown here is derived from an EMBL/GenBank/DDBJ whole genome shotgun (WGS) entry which is preliminary data.</text>
</comment>
<gene>
    <name evidence="1" type="ORF">LTS18_004861</name>
</gene>
<evidence type="ECO:0000313" key="1">
    <source>
        <dbReference type="EMBL" id="KAK3079437.1"/>
    </source>
</evidence>
<name>A0ACC3DRZ7_9PEZI</name>
<dbReference type="EMBL" id="JAWDJW010001147">
    <property type="protein sequence ID" value="KAK3079437.1"/>
    <property type="molecule type" value="Genomic_DNA"/>
</dbReference>
<evidence type="ECO:0000313" key="2">
    <source>
        <dbReference type="Proteomes" id="UP001186974"/>
    </source>
</evidence>
<reference evidence="1" key="1">
    <citation type="submission" date="2024-09" db="EMBL/GenBank/DDBJ databases">
        <title>Black Yeasts Isolated from many extreme environments.</title>
        <authorList>
            <person name="Coleine C."/>
            <person name="Stajich J.E."/>
            <person name="Selbmann L."/>
        </authorList>
    </citation>
    <scope>NUCLEOTIDE SEQUENCE</scope>
    <source>
        <strain evidence="1">CCFEE 5737</strain>
    </source>
</reference>